<sequence>MRRWVVYTAGFLFVGCISIGGVVYWKYEPSHHWNGMEVPVLSVPALSRDDTLTDHEPSTSSVTEPVPEATTPSTPEVSTKSISAFNVLVLGTDARKEEYARSDVIMVLHVMPELRKVNIVSIPRDSRVLIDGVGYTKINHAHMLGELKGGNTEGTRTALQTVSNFLDVPINYYLKTDFKGFEDFIDTIGGVDVEVASDVYLYHAQTTLAKGPQHIDGKLALSLVRERYAFPDGDFGRQYQQSQILKNVAQEILRPEHISEIAGLLTRVKKDIVDTNFQDSDLISLAWLLKGMSTNDFTTKQIPGHSGYEMDPLEHLRLYYWIPDKVKVMEISQSLLKDPF</sequence>
<accession>A0AA96RJG9</accession>
<proteinExistence type="inferred from homology"/>
<evidence type="ECO:0000313" key="6">
    <source>
        <dbReference type="Proteomes" id="UP001304650"/>
    </source>
</evidence>
<comment type="similarity">
    <text evidence="1">Belongs to the LytR/CpsA/Psr (LCP) family.</text>
</comment>
<evidence type="ECO:0000259" key="4">
    <source>
        <dbReference type="Pfam" id="PF03816"/>
    </source>
</evidence>
<reference evidence="5" key="1">
    <citation type="submission" date="2022-02" db="EMBL/GenBank/DDBJ databases">
        <title>Paenibacillus sp. MBLB1832 Whole Genome Shotgun Sequencing.</title>
        <authorList>
            <person name="Hwang C.Y."/>
            <person name="Cho E.-S."/>
            <person name="Seo M.-J."/>
        </authorList>
    </citation>
    <scope>NUCLEOTIDE SEQUENCE</scope>
    <source>
        <strain evidence="5">MBLB1832</strain>
    </source>
</reference>
<dbReference type="Gene3D" id="3.40.630.190">
    <property type="entry name" value="LCP protein"/>
    <property type="match status" value="1"/>
</dbReference>
<keyword evidence="3" id="KW-1133">Transmembrane helix</keyword>
<name>A0AA96RJG9_9BACL</name>
<dbReference type="KEGG" id="proo:MJB10_22140"/>
<protein>
    <submittedName>
        <fullName evidence="5">LCP family protein</fullName>
    </submittedName>
</protein>
<dbReference type="PANTHER" id="PTHR33392:SF6">
    <property type="entry name" value="POLYISOPRENYL-TEICHOIC ACID--PEPTIDOGLYCAN TEICHOIC ACID TRANSFERASE TAGU"/>
    <property type="match status" value="1"/>
</dbReference>
<feature type="region of interest" description="Disordered" evidence="2">
    <location>
        <begin position="49"/>
        <end position="77"/>
    </location>
</feature>
<keyword evidence="3" id="KW-0812">Transmembrane</keyword>
<feature type="domain" description="Cell envelope-related transcriptional attenuator" evidence="4">
    <location>
        <begin position="101"/>
        <end position="252"/>
    </location>
</feature>
<organism evidence="5 6">
    <name type="scientific">Paenibacillus roseopurpureus</name>
    <dbReference type="NCBI Taxonomy" id="2918901"/>
    <lineage>
        <taxon>Bacteria</taxon>
        <taxon>Bacillati</taxon>
        <taxon>Bacillota</taxon>
        <taxon>Bacilli</taxon>
        <taxon>Bacillales</taxon>
        <taxon>Paenibacillaceae</taxon>
        <taxon>Paenibacillus</taxon>
    </lineage>
</organism>
<dbReference type="AlphaFoldDB" id="A0AA96RJG9"/>
<evidence type="ECO:0000256" key="3">
    <source>
        <dbReference type="SAM" id="Phobius"/>
    </source>
</evidence>
<dbReference type="PROSITE" id="PS51257">
    <property type="entry name" value="PROKAR_LIPOPROTEIN"/>
    <property type="match status" value="1"/>
</dbReference>
<gene>
    <name evidence="5" type="ORF">MJB10_22140</name>
</gene>
<dbReference type="RefSeq" id="WP_314798559.1">
    <property type="nucleotide sequence ID" value="NZ_CP130319.1"/>
</dbReference>
<keyword evidence="6" id="KW-1185">Reference proteome</keyword>
<dbReference type="InterPro" id="IPR004474">
    <property type="entry name" value="LytR_CpsA_psr"/>
</dbReference>
<keyword evidence="3" id="KW-0472">Membrane</keyword>
<dbReference type="EMBL" id="CP130319">
    <property type="protein sequence ID" value="WNR43775.1"/>
    <property type="molecule type" value="Genomic_DNA"/>
</dbReference>
<evidence type="ECO:0000256" key="1">
    <source>
        <dbReference type="ARBA" id="ARBA00006068"/>
    </source>
</evidence>
<evidence type="ECO:0000313" key="5">
    <source>
        <dbReference type="EMBL" id="WNR43775.1"/>
    </source>
</evidence>
<dbReference type="PANTHER" id="PTHR33392">
    <property type="entry name" value="POLYISOPRENYL-TEICHOIC ACID--PEPTIDOGLYCAN TEICHOIC ACID TRANSFERASE TAGU"/>
    <property type="match status" value="1"/>
</dbReference>
<dbReference type="InterPro" id="IPR050922">
    <property type="entry name" value="LytR/CpsA/Psr_CW_biosynth"/>
</dbReference>
<evidence type="ECO:0000256" key="2">
    <source>
        <dbReference type="SAM" id="MobiDB-lite"/>
    </source>
</evidence>
<dbReference type="Proteomes" id="UP001304650">
    <property type="component" value="Chromosome"/>
</dbReference>
<feature type="transmembrane region" description="Helical" evidence="3">
    <location>
        <begin position="6"/>
        <end position="27"/>
    </location>
</feature>
<dbReference type="NCBIfam" id="TIGR00350">
    <property type="entry name" value="lytR_cpsA_psr"/>
    <property type="match status" value="1"/>
</dbReference>
<dbReference type="Pfam" id="PF03816">
    <property type="entry name" value="LytR_cpsA_psr"/>
    <property type="match status" value="1"/>
</dbReference>